<gene>
    <name evidence="1" type="ORF">CCACVL1_18058</name>
</gene>
<accession>A0A1R3HN49</accession>
<comment type="caution">
    <text evidence="1">The sequence shown here is derived from an EMBL/GenBank/DDBJ whole genome shotgun (WGS) entry which is preliminary data.</text>
</comment>
<proteinExistence type="predicted"/>
<sequence>MEDKVRTSHRTKHMYAYRISKRKEKAKLYAYV</sequence>
<dbReference type="Proteomes" id="UP000188268">
    <property type="component" value="Unassembled WGS sequence"/>
</dbReference>
<keyword evidence="2" id="KW-1185">Reference proteome</keyword>
<evidence type="ECO:0000313" key="1">
    <source>
        <dbReference type="EMBL" id="OMO71816.1"/>
    </source>
</evidence>
<organism evidence="1 2">
    <name type="scientific">Corchorus capsularis</name>
    <name type="common">Jute</name>
    <dbReference type="NCBI Taxonomy" id="210143"/>
    <lineage>
        <taxon>Eukaryota</taxon>
        <taxon>Viridiplantae</taxon>
        <taxon>Streptophyta</taxon>
        <taxon>Embryophyta</taxon>
        <taxon>Tracheophyta</taxon>
        <taxon>Spermatophyta</taxon>
        <taxon>Magnoliopsida</taxon>
        <taxon>eudicotyledons</taxon>
        <taxon>Gunneridae</taxon>
        <taxon>Pentapetalae</taxon>
        <taxon>rosids</taxon>
        <taxon>malvids</taxon>
        <taxon>Malvales</taxon>
        <taxon>Malvaceae</taxon>
        <taxon>Grewioideae</taxon>
        <taxon>Apeibeae</taxon>
        <taxon>Corchorus</taxon>
    </lineage>
</organism>
<protein>
    <submittedName>
        <fullName evidence="1">Uncharacterized protein</fullName>
    </submittedName>
</protein>
<dbReference type="Gramene" id="OMO71816">
    <property type="protein sequence ID" value="OMO71816"/>
    <property type="gene ID" value="CCACVL1_18058"/>
</dbReference>
<reference evidence="1 2" key="1">
    <citation type="submission" date="2013-09" db="EMBL/GenBank/DDBJ databases">
        <title>Corchorus capsularis genome sequencing.</title>
        <authorList>
            <person name="Alam M."/>
            <person name="Haque M.S."/>
            <person name="Islam M.S."/>
            <person name="Emdad E.M."/>
            <person name="Islam M.M."/>
            <person name="Ahmed B."/>
            <person name="Halim A."/>
            <person name="Hossen Q.M.M."/>
            <person name="Hossain M.Z."/>
            <person name="Ahmed R."/>
            <person name="Khan M.M."/>
            <person name="Islam R."/>
            <person name="Rashid M.M."/>
            <person name="Khan S.A."/>
            <person name="Rahman M.S."/>
            <person name="Alam M."/>
        </authorList>
    </citation>
    <scope>NUCLEOTIDE SEQUENCE [LARGE SCALE GENOMIC DNA]</scope>
    <source>
        <strain evidence="2">cv. CVL-1</strain>
        <tissue evidence="1">Whole seedling</tissue>
    </source>
</reference>
<name>A0A1R3HN49_COCAP</name>
<dbReference type="AlphaFoldDB" id="A0A1R3HN49"/>
<dbReference type="EMBL" id="AWWV01011525">
    <property type="protein sequence ID" value="OMO71816.1"/>
    <property type="molecule type" value="Genomic_DNA"/>
</dbReference>
<evidence type="ECO:0000313" key="2">
    <source>
        <dbReference type="Proteomes" id="UP000188268"/>
    </source>
</evidence>